<dbReference type="Proteomes" id="UP000612808">
    <property type="component" value="Unassembled WGS sequence"/>
</dbReference>
<sequence>MDSQLSRRGFLAMAAGAAAAPALAACSSGSGSDGKVEITVMGMPPTTQQVARKRYQARVKEFEKLNPTIKVTPSDEQWDARTFATKLAGGTATVVIDVPMTEPPGLIDRGQVADITAEARKLSIFSSYDPRVLGIVTRAGKVYGLPRAAYSLGLAYNRELFTKAGLDPDAPPSTWDDLRAAAKTITTKTGVPGFGEMSTNNTGGWHLTAATYTRGGVMERKQGKGYVPAFNDAPTRDALSFLSSMRWDDKSMGTNQLRNQPDLIKAFASGKVAMFVSAPDLYGLYLQQYKGDPKVLGMGSMPQGNGNATLLGGSVMMVNSRATPQQQAAAMKFIDHMSLRPLYDTTIAAENAKADAADKSPVGVPAVPIFSKSVQAKVDAAIKPYVNVPLANFAPYVAGDAKLNYQAEPPVAAQDLYAALDSVVQAVLTKRGTDVAGALSGAEAKVAAVLKRQQ</sequence>
<evidence type="ECO:0000313" key="3">
    <source>
        <dbReference type="Proteomes" id="UP000612808"/>
    </source>
</evidence>
<gene>
    <name evidence="2" type="ORF">Aru02nite_09440</name>
</gene>
<feature type="chain" id="PRO_5035231828" evidence="1">
    <location>
        <begin position="25"/>
        <end position="454"/>
    </location>
</feature>
<evidence type="ECO:0000313" key="2">
    <source>
        <dbReference type="EMBL" id="GID10055.1"/>
    </source>
</evidence>
<feature type="signal peptide" evidence="1">
    <location>
        <begin position="1"/>
        <end position="24"/>
    </location>
</feature>
<dbReference type="EMBL" id="BOMB01000004">
    <property type="protein sequence ID" value="GID10055.1"/>
    <property type="molecule type" value="Genomic_DNA"/>
</dbReference>
<dbReference type="Gene3D" id="3.40.190.10">
    <property type="entry name" value="Periplasmic binding protein-like II"/>
    <property type="match status" value="1"/>
</dbReference>
<proteinExistence type="predicted"/>
<dbReference type="Pfam" id="PF01547">
    <property type="entry name" value="SBP_bac_1"/>
    <property type="match status" value="1"/>
</dbReference>
<dbReference type="SUPFAM" id="SSF53850">
    <property type="entry name" value="Periplasmic binding protein-like II"/>
    <property type="match status" value="1"/>
</dbReference>
<dbReference type="PROSITE" id="PS51318">
    <property type="entry name" value="TAT"/>
    <property type="match status" value="1"/>
</dbReference>
<organism evidence="2 3">
    <name type="scientific">Actinocatenispora rupis</name>
    <dbReference type="NCBI Taxonomy" id="519421"/>
    <lineage>
        <taxon>Bacteria</taxon>
        <taxon>Bacillati</taxon>
        <taxon>Actinomycetota</taxon>
        <taxon>Actinomycetes</taxon>
        <taxon>Micromonosporales</taxon>
        <taxon>Micromonosporaceae</taxon>
        <taxon>Actinocatenispora</taxon>
    </lineage>
</organism>
<keyword evidence="1" id="KW-0732">Signal</keyword>
<keyword evidence="3" id="KW-1185">Reference proteome</keyword>
<name>A0A8J3NAU1_9ACTN</name>
<dbReference type="PROSITE" id="PS51257">
    <property type="entry name" value="PROKAR_LIPOPROTEIN"/>
    <property type="match status" value="1"/>
</dbReference>
<dbReference type="AlphaFoldDB" id="A0A8J3NAU1"/>
<dbReference type="PANTHER" id="PTHR43649:SF16">
    <property type="entry name" value="SUGAR-BINDING LIPOPROTEIN"/>
    <property type="match status" value="1"/>
</dbReference>
<comment type="caution">
    <text evidence="2">The sequence shown here is derived from an EMBL/GenBank/DDBJ whole genome shotgun (WGS) entry which is preliminary data.</text>
</comment>
<accession>A0A8J3NAU1</accession>
<reference evidence="2" key="1">
    <citation type="submission" date="2021-01" db="EMBL/GenBank/DDBJ databases">
        <title>Whole genome shotgun sequence of Actinocatenispora rupis NBRC 107355.</title>
        <authorList>
            <person name="Komaki H."/>
            <person name="Tamura T."/>
        </authorList>
    </citation>
    <scope>NUCLEOTIDE SEQUENCE</scope>
    <source>
        <strain evidence="2">NBRC 107355</strain>
    </source>
</reference>
<dbReference type="InterPro" id="IPR006311">
    <property type="entry name" value="TAT_signal"/>
</dbReference>
<protein>
    <submittedName>
        <fullName evidence="2">Sugar ABC transporter substrate-binding protein</fullName>
    </submittedName>
</protein>
<evidence type="ECO:0000256" key="1">
    <source>
        <dbReference type="SAM" id="SignalP"/>
    </source>
</evidence>
<dbReference type="RefSeq" id="WP_203655151.1">
    <property type="nucleotide sequence ID" value="NZ_BAAAZM010000002.1"/>
</dbReference>
<dbReference type="InterPro" id="IPR006059">
    <property type="entry name" value="SBP"/>
</dbReference>
<dbReference type="PANTHER" id="PTHR43649">
    <property type="entry name" value="ARABINOSE-BINDING PROTEIN-RELATED"/>
    <property type="match status" value="1"/>
</dbReference>
<dbReference type="InterPro" id="IPR050490">
    <property type="entry name" value="Bact_solute-bd_prot1"/>
</dbReference>